<dbReference type="Gene3D" id="3.30.300.30">
    <property type="match status" value="1"/>
</dbReference>
<comment type="caution">
    <text evidence="3">The sequence shown here is derived from an EMBL/GenBank/DDBJ whole genome shotgun (WGS) entry which is preliminary data.</text>
</comment>
<dbReference type="PANTHER" id="PTHR43767">
    <property type="entry name" value="LONG-CHAIN-FATTY-ACID--COA LIGASE"/>
    <property type="match status" value="1"/>
</dbReference>
<dbReference type="InterPro" id="IPR020845">
    <property type="entry name" value="AMP-binding_CS"/>
</dbReference>
<dbReference type="OrthoDB" id="6187882at2"/>
<evidence type="ECO:0000259" key="1">
    <source>
        <dbReference type="Pfam" id="PF00501"/>
    </source>
</evidence>
<dbReference type="InterPro" id="IPR042099">
    <property type="entry name" value="ANL_N_sf"/>
</dbReference>
<dbReference type="AlphaFoldDB" id="A0A1Y2K3J2"/>
<proteinExistence type="predicted"/>
<dbReference type="GO" id="GO:0016878">
    <property type="term" value="F:acid-thiol ligase activity"/>
    <property type="evidence" value="ECO:0007669"/>
    <property type="project" value="UniProtKB-ARBA"/>
</dbReference>
<evidence type="ECO:0000313" key="4">
    <source>
        <dbReference type="Proteomes" id="UP000194003"/>
    </source>
</evidence>
<dbReference type="Pfam" id="PF00501">
    <property type="entry name" value="AMP-binding"/>
    <property type="match status" value="1"/>
</dbReference>
<dbReference type="InterPro" id="IPR045851">
    <property type="entry name" value="AMP-bd_C_sf"/>
</dbReference>
<accession>A0A1Y2K3J2</accession>
<dbReference type="EMBL" id="LVJN01000020">
    <property type="protein sequence ID" value="OSM02509.1"/>
    <property type="molecule type" value="Genomic_DNA"/>
</dbReference>
<dbReference type="STRING" id="1434232.MAIT1_02659"/>
<dbReference type="RefSeq" id="WP_085445363.1">
    <property type="nucleotide sequence ID" value="NZ_LVJN01000020.1"/>
</dbReference>
<dbReference type="CDD" id="cd04433">
    <property type="entry name" value="AFD_class_I"/>
    <property type="match status" value="1"/>
</dbReference>
<feature type="domain" description="AMP-dependent synthetase/ligase" evidence="1">
    <location>
        <begin position="24"/>
        <end position="341"/>
    </location>
</feature>
<protein>
    <submittedName>
        <fullName evidence="3">Putative long-chain-fatty-acid--CoA ligase</fullName>
    </submittedName>
</protein>
<evidence type="ECO:0000259" key="2">
    <source>
        <dbReference type="Pfam" id="PF13193"/>
    </source>
</evidence>
<gene>
    <name evidence="3" type="primary">yfhL</name>
    <name evidence="3" type="ORF">MAIT1_02659</name>
</gene>
<evidence type="ECO:0000313" key="3">
    <source>
        <dbReference type="EMBL" id="OSM02509.1"/>
    </source>
</evidence>
<organism evidence="3 4">
    <name type="scientific">Magnetofaba australis IT-1</name>
    <dbReference type="NCBI Taxonomy" id="1434232"/>
    <lineage>
        <taxon>Bacteria</taxon>
        <taxon>Pseudomonadati</taxon>
        <taxon>Pseudomonadota</taxon>
        <taxon>Magnetococcia</taxon>
        <taxon>Magnetococcales</taxon>
        <taxon>Magnetococcaceae</taxon>
        <taxon>Magnetofaba</taxon>
    </lineage>
</organism>
<name>A0A1Y2K3J2_9PROT</name>
<dbReference type="PANTHER" id="PTHR43767:SF1">
    <property type="entry name" value="NONRIBOSOMAL PEPTIDE SYNTHASE PES1 (EUROFUNG)-RELATED"/>
    <property type="match status" value="1"/>
</dbReference>
<feature type="domain" description="AMP-binding enzyme C-terminal" evidence="2">
    <location>
        <begin position="391"/>
        <end position="469"/>
    </location>
</feature>
<dbReference type="Pfam" id="PF13193">
    <property type="entry name" value="AMP-binding_C"/>
    <property type="match status" value="1"/>
</dbReference>
<dbReference type="InterPro" id="IPR050237">
    <property type="entry name" value="ATP-dep_AMP-bd_enzyme"/>
</dbReference>
<reference evidence="3 4" key="1">
    <citation type="journal article" date="2016" name="BMC Genomics">
        <title>Combined genomic and structural analyses of a cultured magnetotactic bacterium reveals its niche adaptation to a dynamic environment.</title>
        <authorList>
            <person name="Araujo A.C."/>
            <person name="Morillo V."/>
            <person name="Cypriano J."/>
            <person name="Teixeira L.C."/>
            <person name="Leao P."/>
            <person name="Lyra S."/>
            <person name="Almeida L.G."/>
            <person name="Bazylinski D.A."/>
            <person name="Vasconcellos A.T."/>
            <person name="Abreu F."/>
            <person name="Lins U."/>
        </authorList>
    </citation>
    <scope>NUCLEOTIDE SEQUENCE [LARGE SCALE GENOMIC DNA]</scope>
    <source>
        <strain evidence="3 4">IT-1</strain>
    </source>
</reference>
<dbReference type="PROSITE" id="PS00455">
    <property type="entry name" value="AMP_BINDING"/>
    <property type="match status" value="1"/>
</dbReference>
<dbReference type="SUPFAM" id="SSF56801">
    <property type="entry name" value="Acetyl-CoA synthetase-like"/>
    <property type="match status" value="1"/>
</dbReference>
<sequence length="481" mass="52604">MSRWLQEITRSLSGSPHGVTEVEGGRTISHPDLLARADIWNRAMSGLSGQVVSVVLPNGIEWIAAYIACLRNGAVFNPIPYFSSVGELARIFTYVQPGLLITDREDLITRYIGEMSALTPDQVAALEPIACTAEEPDDDAIACLYYSSGTTGNPKGVLYSHGNVFALIDSINRGFRFDAETRQLAFLPFGHTASINYNILPALLAGSPLFTSQGFEKLRANFFQVLAENRINYTEVVPSVLLMLLKLKHDLTGLDLSALRFIGCGSSTLPLESQRDFMQTYGVKVANLYGLSETGPSHVDDPTVDGWEPGSIGVALDCNQCRIAEDGEILLKGPNVFVGYYKNEALYNEVVVDGWFHTGDLGREEPGGVFVFTDRKKDLIIKSGINIVPAEIEEVIYGCDAVLGCVAVGKQDPVHGEVIAVAVAPKDPSVDRDELIKAVRAICREKLSTHKLPSVIEVVDEIPKTHSGKLQRRKIRDHFAR</sequence>
<dbReference type="InterPro" id="IPR025110">
    <property type="entry name" value="AMP-bd_C"/>
</dbReference>
<dbReference type="InterPro" id="IPR000873">
    <property type="entry name" value="AMP-dep_synth/lig_dom"/>
</dbReference>
<dbReference type="Gene3D" id="3.40.50.12780">
    <property type="entry name" value="N-terminal domain of ligase-like"/>
    <property type="match status" value="1"/>
</dbReference>
<keyword evidence="3" id="KW-0436">Ligase</keyword>
<keyword evidence="4" id="KW-1185">Reference proteome</keyword>
<dbReference type="Proteomes" id="UP000194003">
    <property type="component" value="Unassembled WGS sequence"/>
</dbReference>